<dbReference type="PRINTS" id="PR00337">
    <property type="entry name" value="LEUILEVALBP"/>
</dbReference>
<accession>A0ABU0MN90</accession>
<reference evidence="6 7" key="1">
    <citation type="submission" date="2023-07" db="EMBL/GenBank/DDBJ databases">
        <title>Genomic Encyclopedia of Type Strains, Phase IV (KMG-IV): sequencing the most valuable type-strain genomes for metagenomic binning, comparative biology and taxonomic classification.</title>
        <authorList>
            <person name="Goeker M."/>
        </authorList>
    </citation>
    <scope>NUCLEOTIDE SEQUENCE [LARGE SCALE GENOMIC DNA]</scope>
    <source>
        <strain evidence="6 7">DSM 19922</strain>
    </source>
</reference>
<gene>
    <name evidence="6" type="ORF">QO018_003753</name>
</gene>
<dbReference type="InterPro" id="IPR051010">
    <property type="entry name" value="BCAA_transport"/>
</dbReference>
<evidence type="ECO:0000256" key="3">
    <source>
        <dbReference type="ARBA" id="ARBA00022729"/>
    </source>
</evidence>
<keyword evidence="2" id="KW-0813">Transport</keyword>
<dbReference type="SUPFAM" id="SSF53822">
    <property type="entry name" value="Periplasmic binding protein-like I"/>
    <property type="match status" value="1"/>
</dbReference>
<dbReference type="PANTHER" id="PTHR30483">
    <property type="entry name" value="LEUCINE-SPECIFIC-BINDING PROTEIN"/>
    <property type="match status" value="1"/>
</dbReference>
<evidence type="ECO:0000256" key="2">
    <source>
        <dbReference type="ARBA" id="ARBA00022448"/>
    </source>
</evidence>
<proteinExistence type="inferred from homology"/>
<keyword evidence="4" id="KW-0029">Amino-acid transport</keyword>
<keyword evidence="3" id="KW-0732">Signal</keyword>
<evidence type="ECO:0000313" key="7">
    <source>
        <dbReference type="Proteomes" id="UP001244552"/>
    </source>
</evidence>
<dbReference type="Gene3D" id="3.40.50.2300">
    <property type="match status" value="2"/>
</dbReference>
<comment type="caution">
    <text evidence="6">The sequence shown here is derived from an EMBL/GenBank/DDBJ whole genome shotgun (WGS) entry which is preliminary data.</text>
</comment>
<comment type="similarity">
    <text evidence="1">Belongs to the leucine-binding protein family.</text>
</comment>
<evidence type="ECO:0000313" key="6">
    <source>
        <dbReference type="EMBL" id="MDQ0534876.1"/>
    </source>
</evidence>
<evidence type="ECO:0000259" key="5">
    <source>
        <dbReference type="Pfam" id="PF13458"/>
    </source>
</evidence>
<dbReference type="InterPro" id="IPR028082">
    <property type="entry name" value="Peripla_BP_I"/>
</dbReference>
<dbReference type="InterPro" id="IPR028081">
    <property type="entry name" value="Leu-bd"/>
</dbReference>
<evidence type="ECO:0000256" key="4">
    <source>
        <dbReference type="ARBA" id="ARBA00022970"/>
    </source>
</evidence>
<dbReference type="InterPro" id="IPR000709">
    <property type="entry name" value="Leu_Ile_Val-bd"/>
</dbReference>
<dbReference type="CDD" id="cd06359">
    <property type="entry name" value="PBP1_Nba-like"/>
    <property type="match status" value="1"/>
</dbReference>
<dbReference type="PANTHER" id="PTHR30483:SF6">
    <property type="entry name" value="PERIPLASMIC BINDING PROTEIN OF ABC TRANSPORTER FOR NATURAL AMINO ACIDS"/>
    <property type="match status" value="1"/>
</dbReference>
<keyword evidence="7" id="KW-1185">Reference proteome</keyword>
<organism evidence="6 7">
    <name type="scientific">Azospirillum picis</name>
    <dbReference type="NCBI Taxonomy" id="488438"/>
    <lineage>
        <taxon>Bacteria</taxon>
        <taxon>Pseudomonadati</taxon>
        <taxon>Pseudomonadota</taxon>
        <taxon>Alphaproteobacteria</taxon>
        <taxon>Rhodospirillales</taxon>
        <taxon>Azospirillaceae</taxon>
        <taxon>Azospirillum</taxon>
    </lineage>
</organism>
<sequence>MTAAAGVLGFRPSILRAQAAPLKVAFVGTLSGPGAALGNHMRDGWLAGLARLNNQLGGRAVETLVVDDELKPDVAVSKVRAALERDKVDFVVGVVFSNMLQAIHRPVTESGTFLVTTNAGPSTLAGKGCSPFLFSTSYQNDQPHAAMGQVAQDDGHKRVMVLVPNYQAGKDAVAGFKSRYKGEVVDELYVSLNQLDFSAELAKIAAAKPDAIFTFMPGGLGVNLVRQYRQAGLEKTPFLSAFTVDETTLPAQGDASLGFFTASTWAPNVDNPHSRQFVSAFEAAYGYVPSLFAAHSYDAAHLLDAAIKRTGGDVDDKAALRASLEKADFPSVRGAFRFGANHFPVQDFWLCKAAKRPDGKYQTETVRRVLEADTDAYAASCRLS</sequence>
<dbReference type="Proteomes" id="UP001244552">
    <property type="component" value="Unassembled WGS sequence"/>
</dbReference>
<dbReference type="RefSeq" id="WP_307354458.1">
    <property type="nucleotide sequence ID" value="NZ_JAGINO010000015.1"/>
</dbReference>
<evidence type="ECO:0000256" key="1">
    <source>
        <dbReference type="ARBA" id="ARBA00010062"/>
    </source>
</evidence>
<name>A0ABU0MN90_9PROT</name>
<dbReference type="EMBL" id="JAUSVU010000014">
    <property type="protein sequence ID" value="MDQ0534876.1"/>
    <property type="molecule type" value="Genomic_DNA"/>
</dbReference>
<dbReference type="Pfam" id="PF13458">
    <property type="entry name" value="Peripla_BP_6"/>
    <property type="match status" value="1"/>
</dbReference>
<protein>
    <submittedName>
        <fullName evidence="6">Branched-chain amino acid transport system substrate-binding protein</fullName>
    </submittedName>
</protein>
<feature type="domain" description="Leucine-binding protein" evidence="5">
    <location>
        <begin position="21"/>
        <end position="354"/>
    </location>
</feature>